<comment type="similarity">
    <text evidence="2 4">Belongs to the RPF2 family.</text>
</comment>
<dbReference type="SMART" id="SM00879">
    <property type="entry name" value="Brix"/>
    <property type="match status" value="1"/>
</dbReference>
<keyword evidence="3 4" id="KW-0539">Nucleus</keyword>
<reference evidence="7" key="1">
    <citation type="submission" date="2015-07" db="EMBL/GenBank/DDBJ databases">
        <title>Adaptation to a free-living lifestyle via gene acquisitions in the diplomonad Trepomonas sp. PC1.</title>
        <authorList>
            <person name="Xu F."/>
            <person name="Jerlstrom-Hultqvist J."/>
            <person name="Kolisko M."/>
            <person name="Simpson A.G.B."/>
            <person name="Roger A.J."/>
            <person name="Svard S.G."/>
            <person name="Andersson J.O."/>
        </authorList>
    </citation>
    <scope>NUCLEOTIDE SEQUENCE</scope>
    <source>
        <strain evidence="7">PC1</strain>
    </source>
</reference>
<dbReference type="Pfam" id="PF04427">
    <property type="entry name" value="Brix"/>
    <property type="match status" value="1"/>
</dbReference>
<feature type="non-terminal residue" evidence="7">
    <location>
        <position position="1"/>
    </location>
</feature>
<dbReference type="InterPro" id="IPR007109">
    <property type="entry name" value="Brix"/>
</dbReference>
<proteinExistence type="inferred from homology"/>
<dbReference type="PANTHER" id="PTHR12728:SF0">
    <property type="entry name" value="RIBOSOME PRODUCTION FACTOR 2 HOMOLOG"/>
    <property type="match status" value="1"/>
</dbReference>
<evidence type="ECO:0000256" key="1">
    <source>
        <dbReference type="ARBA" id="ARBA00004604"/>
    </source>
</evidence>
<dbReference type="GO" id="GO:0000463">
    <property type="term" value="P:maturation of LSU-rRNA from tricistronic rRNA transcript (SSU-rRNA, 5.8S rRNA, LSU-rRNA)"/>
    <property type="evidence" value="ECO:0007669"/>
    <property type="project" value="TreeGrafter"/>
</dbReference>
<organism evidence="7">
    <name type="scientific">Trepomonas sp. PC1</name>
    <dbReference type="NCBI Taxonomy" id="1076344"/>
    <lineage>
        <taxon>Eukaryota</taxon>
        <taxon>Metamonada</taxon>
        <taxon>Diplomonadida</taxon>
        <taxon>Hexamitidae</taxon>
        <taxon>Hexamitinae</taxon>
        <taxon>Trepomonas</taxon>
    </lineage>
</organism>
<dbReference type="GO" id="GO:0019843">
    <property type="term" value="F:rRNA binding"/>
    <property type="evidence" value="ECO:0007669"/>
    <property type="project" value="UniProtKB-UniRule"/>
</dbReference>
<name>A0A146K845_9EUKA</name>
<comment type="subcellular location">
    <subcellularLocation>
        <location evidence="1 4">Nucleus</location>
        <location evidence="1 4">Nucleolus</location>
    </subcellularLocation>
</comment>
<gene>
    <name evidence="7" type="ORF">TPC1_14899</name>
</gene>
<dbReference type="PROSITE" id="PS50833">
    <property type="entry name" value="BRIX"/>
    <property type="match status" value="1"/>
</dbReference>
<dbReference type="EMBL" id="GDID01003623">
    <property type="protein sequence ID" value="JAP92983.1"/>
    <property type="molecule type" value="Transcribed_RNA"/>
</dbReference>
<dbReference type="AlphaFoldDB" id="A0A146K845"/>
<feature type="region of interest" description="Disordered" evidence="5">
    <location>
        <begin position="1"/>
        <end position="20"/>
    </location>
</feature>
<evidence type="ECO:0000313" key="7">
    <source>
        <dbReference type="EMBL" id="JAP92983.1"/>
    </source>
</evidence>
<dbReference type="GO" id="GO:0000027">
    <property type="term" value="P:ribosomal large subunit assembly"/>
    <property type="evidence" value="ECO:0007669"/>
    <property type="project" value="InterPro"/>
</dbReference>
<feature type="compositionally biased region" description="Acidic residues" evidence="5">
    <location>
        <begin position="302"/>
        <end position="325"/>
    </location>
</feature>
<dbReference type="InterPro" id="IPR039770">
    <property type="entry name" value="Rpf2"/>
</dbReference>
<evidence type="ECO:0000256" key="5">
    <source>
        <dbReference type="SAM" id="MobiDB-lite"/>
    </source>
</evidence>
<dbReference type="PANTHER" id="PTHR12728">
    <property type="entry name" value="BRIX DOMAIN CONTAINING PROTEIN"/>
    <property type="match status" value="1"/>
</dbReference>
<evidence type="ECO:0000256" key="3">
    <source>
        <dbReference type="ARBA" id="ARBA00023242"/>
    </source>
</evidence>
<evidence type="ECO:0000259" key="6">
    <source>
        <dbReference type="PROSITE" id="PS50833"/>
    </source>
</evidence>
<protein>
    <recommendedName>
        <fullName evidence="4">Ribosome production factor 2 homolog</fullName>
    </recommendedName>
    <alternativeName>
        <fullName evidence="4">Ribosome biogenesis protein RPF2 homolog</fullName>
    </alternativeName>
</protein>
<feature type="region of interest" description="Disordered" evidence="5">
    <location>
        <begin position="298"/>
        <end position="325"/>
    </location>
</feature>
<accession>A0A146K845</accession>
<dbReference type="GO" id="GO:0005730">
    <property type="term" value="C:nucleolus"/>
    <property type="evidence" value="ECO:0007669"/>
    <property type="project" value="UniProtKB-SubCell"/>
</dbReference>
<sequence length="325" mass="37745">ITQSLKRAPTTMAGRRQQEKRLPKLVENDKVTLLCGTQSASRMCQEFMRDIQALKNPLCQRIYSTVDNPINDKQLIQELSMKCDASMFIHVSHTKKRPDNIVFGRMFNYELAEQFEFQMKTFVSLQDIASKKPMPQCKPMLIFQGDGFQNDDDMRKIKSVFMDIFKGKNYSKLNRDALQWCICFSTNANTDEIKVRSYVLNDVENEEFKSVEQPVHLTPMGFQFDLIRRRRECNTKLMKDASTFSEVRKRKDGESTNAEKIEKGITTDEIGRKFATVHVGVGDVAKLNLRKFKGLNEKYDLSDEEGDGQGEIQEEFEEYEEEEEM</sequence>
<feature type="domain" description="Brix" evidence="6">
    <location>
        <begin position="30"/>
        <end position="237"/>
    </location>
</feature>
<evidence type="ECO:0000256" key="4">
    <source>
        <dbReference type="RuleBase" id="RU367086"/>
    </source>
</evidence>
<evidence type="ECO:0000256" key="2">
    <source>
        <dbReference type="ARBA" id="ARBA00010782"/>
    </source>
</evidence>